<feature type="domain" description="HD/PDEase" evidence="1">
    <location>
        <begin position="20"/>
        <end position="151"/>
    </location>
</feature>
<dbReference type="Pfam" id="PF01966">
    <property type="entry name" value="HD"/>
    <property type="match status" value="1"/>
</dbReference>
<dbReference type="CDD" id="cd00077">
    <property type="entry name" value="HDc"/>
    <property type="match status" value="1"/>
</dbReference>
<dbReference type="Proteomes" id="UP000199223">
    <property type="component" value="Unassembled WGS sequence"/>
</dbReference>
<evidence type="ECO:0000259" key="1">
    <source>
        <dbReference type="SMART" id="SM00471"/>
    </source>
</evidence>
<organism evidence="2 3">
    <name type="scientific">Deinococcus reticulitermitis</name>
    <dbReference type="NCBI Taxonomy" id="856736"/>
    <lineage>
        <taxon>Bacteria</taxon>
        <taxon>Thermotogati</taxon>
        <taxon>Deinococcota</taxon>
        <taxon>Deinococci</taxon>
        <taxon>Deinococcales</taxon>
        <taxon>Deinococcaceae</taxon>
        <taxon>Deinococcus</taxon>
    </lineage>
</organism>
<dbReference type="RefSeq" id="WP_092264870.1">
    <property type="nucleotide sequence ID" value="NZ_FNZA01000011.1"/>
</dbReference>
<dbReference type="EMBL" id="FNZA01000011">
    <property type="protein sequence ID" value="SEJ59135.1"/>
    <property type="molecule type" value="Genomic_DNA"/>
</dbReference>
<proteinExistence type="predicted"/>
<dbReference type="OrthoDB" id="9794480at2"/>
<sequence length="200" mass="22276">MALPTPDAAEVLLLEAECLNPGPWVPHSRNVARAARFIAQRHPTLDPVRVHTLGLLHDLGRRTGPNKDRHILDGYEYLLGLGYDEAARVALTHSFPGAVLDTIQCHWDGTPAERARVEAAFAQVTLNEEDWLIQLCDVLALPDGFCTVQERQVDIGLRYGVGERTSEKWRAQLGLKRHFDAACGVNIYRLLPGLTERLLS</sequence>
<dbReference type="SMART" id="SM00471">
    <property type="entry name" value="HDc"/>
    <property type="match status" value="1"/>
</dbReference>
<evidence type="ECO:0000313" key="2">
    <source>
        <dbReference type="EMBL" id="SEJ59135.1"/>
    </source>
</evidence>
<accession>A0A1H7ADR0</accession>
<dbReference type="STRING" id="856736.SAMN04488058_11166"/>
<dbReference type="SUPFAM" id="SSF109604">
    <property type="entry name" value="HD-domain/PDEase-like"/>
    <property type="match status" value="1"/>
</dbReference>
<dbReference type="InterPro" id="IPR006674">
    <property type="entry name" value="HD_domain"/>
</dbReference>
<protein>
    <submittedName>
        <fullName evidence="2">HD domain-containing protein</fullName>
    </submittedName>
</protein>
<gene>
    <name evidence="2" type="ORF">SAMN04488058_11166</name>
</gene>
<dbReference type="AlphaFoldDB" id="A0A1H7ADR0"/>
<reference evidence="3" key="1">
    <citation type="submission" date="2016-10" db="EMBL/GenBank/DDBJ databases">
        <authorList>
            <person name="Varghese N."/>
            <person name="Submissions S."/>
        </authorList>
    </citation>
    <scope>NUCLEOTIDE SEQUENCE [LARGE SCALE GENOMIC DNA]</scope>
    <source>
        <strain evidence="3">CGMCC 1.10218</strain>
    </source>
</reference>
<evidence type="ECO:0000313" key="3">
    <source>
        <dbReference type="Proteomes" id="UP000199223"/>
    </source>
</evidence>
<keyword evidence="3" id="KW-1185">Reference proteome</keyword>
<dbReference type="Gene3D" id="1.10.3210.10">
    <property type="entry name" value="Hypothetical protein af1432"/>
    <property type="match status" value="1"/>
</dbReference>
<name>A0A1H7ADR0_9DEIO</name>
<dbReference type="InterPro" id="IPR003607">
    <property type="entry name" value="HD/PDEase_dom"/>
</dbReference>